<dbReference type="EMBL" id="OANU01000107">
    <property type="protein sequence ID" value="SNX50224.1"/>
    <property type="molecule type" value="Genomic_DNA"/>
</dbReference>
<dbReference type="InterPro" id="IPR036010">
    <property type="entry name" value="2Fe-2S_ferredoxin-like_sf"/>
</dbReference>
<name>A0A240ENM8_9VIBR</name>
<dbReference type="SUPFAM" id="SSF47741">
    <property type="entry name" value="CO dehydrogenase ISP C-domain like"/>
    <property type="match status" value="1"/>
</dbReference>
<evidence type="ECO:0000256" key="4">
    <source>
        <dbReference type="ARBA" id="ARBA00023004"/>
    </source>
</evidence>
<gene>
    <name evidence="7" type="primary">ndhS</name>
    <name evidence="7" type="ORF">VTH8203_03878</name>
</gene>
<dbReference type="GO" id="GO:0046872">
    <property type="term" value="F:metal ion binding"/>
    <property type="evidence" value="ECO:0007669"/>
    <property type="project" value="UniProtKB-KW"/>
</dbReference>
<dbReference type="PANTHER" id="PTHR44379:SF8">
    <property type="entry name" value="XANTHINE DEHYDROGENASE IRON-SULFUR-BINDING SUBUNIT XDHC-RELATED"/>
    <property type="match status" value="1"/>
</dbReference>
<keyword evidence="5" id="KW-0411">Iron-sulfur</keyword>
<protein>
    <submittedName>
        <fullName evidence="7">Nicotinate dehydrogenase small FeS subunit</fullName>
        <ecNumber evidence="7">1.17.1.5</ecNumber>
    </submittedName>
</protein>
<dbReference type="PROSITE" id="PS51085">
    <property type="entry name" value="2FE2S_FER_2"/>
    <property type="match status" value="1"/>
</dbReference>
<accession>A0A240ENM8</accession>
<dbReference type="PROSITE" id="PS00197">
    <property type="entry name" value="2FE2S_FER_1"/>
    <property type="match status" value="1"/>
</dbReference>
<feature type="domain" description="2Fe-2S ferredoxin-type" evidence="6">
    <location>
        <begin position="6"/>
        <end position="82"/>
    </location>
</feature>
<dbReference type="Gene3D" id="3.10.20.30">
    <property type="match status" value="1"/>
</dbReference>
<dbReference type="Pfam" id="PF00111">
    <property type="entry name" value="Fer2"/>
    <property type="match status" value="1"/>
</dbReference>
<dbReference type="Pfam" id="PF01799">
    <property type="entry name" value="Fer2_2"/>
    <property type="match status" value="1"/>
</dbReference>
<evidence type="ECO:0000256" key="1">
    <source>
        <dbReference type="ARBA" id="ARBA00022714"/>
    </source>
</evidence>
<dbReference type="InterPro" id="IPR051452">
    <property type="entry name" value="Diverse_Oxidoreductases"/>
</dbReference>
<dbReference type="FunFam" id="3.10.20.30:FF:000020">
    <property type="entry name" value="Xanthine dehydrogenase iron-sulfur subunit"/>
    <property type="match status" value="1"/>
</dbReference>
<dbReference type="InterPro" id="IPR002888">
    <property type="entry name" value="2Fe-2S-bd"/>
</dbReference>
<dbReference type="AlphaFoldDB" id="A0A240ENM8"/>
<dbReference type="InterPro" id="IPR001041">
    <property type="entry name" value="2Fe-2S_ferredoxin-type"/>
</dbReference>
<dbReference type="InterPro" id="IPR036884">
    <property type="entry name" value="2Fe-2S-bd_dom_sf"/>
</dbReference>
<keyword evidence="3 7" id="KW-0560">Oxidoreductase</keyword>
<keyword evidence="1" id="KW-0001">2Fe-2S</keyword>
<dbReference type="InterPro" id="IPR006058">
    <property type="entry name" value="2Fe2S_fd_BS"/>
</dbReference>
<dbReference type="GO" id="GO:0051537">
    <property type="term" value="F:2 iron, 2 sulfur cluster binding"/>
    <property type="evidence" value="ECO:0007669"/>
    <property type="project" value="UniProtKB-KW"/>
</dbReference>
<dbReference type="EC" id="1.17.1.5" evidence="7"/>
<evidence type="ECO:0000313" key="8">
    <source>
        <dbReference type="Proteomes" id="UP000219336"/>
    </source>
</evidence>
<evidence type="ECO:0000256" key="2">
    <source>
        <dbReference type="ARBA" id="ARBA00022723"/>
    </source>
</evidence>
<dbReference type="RefSeq" id="WP_096995175.1">
    <property type="nucleotide sequence ID" value="NZ_JBHSII010000011.1"/>
</dbReference>
<reference evidence="8" key="1">
    <citation type="submission" date="2016-06" db="EMBL/GenBank/DDBJ databases">
        <authorList>
            <person name="Rodrigo-Torres L."/>
            <person name="Arahal R.D."/>
            <person name="Lucena T."/>
        </authorList>
    </citation>
    <scope>NUCLEOTIDE SEQUENCE [LARGE SCALE GENOMIC DNA]</scope>
    <source>
        <strain evidence="8">CECT8203</strain>
    </source>
</reference>
<dbReference type="SUPFAM" id="SSF54292">
    <property type="entry name" value="2Fe-2S ferredoxin-like"/>
    <property type="match status" value="1"/>
</dbReference>
<dbReference type="OrthoDB" id="9775084at2"/>
<evidence type="ECO:0000313" key="7">
    <source>
        <dbReference type="EMBL" id="SNX50224.1"/>
    </source>
</evidence>
<dbReference type="PANTHER" id="PTHR44379">
    <property type="entry name" value="OXIDOREDUCTASE WITH IRON-SULFUR SUBUNIT"/>
    <property type="match status" value="1"/>
</dbReference>
<keyword evidence="8" id="KW-1185">Reference proteome</keyword>
<keyword evidence="4" id="KW-0408">Iron</keyword>
<evidence type="ECO:0000259" key="6">
    <source>
        <dbReference type="PROSITE" id="PS51085"/>
    </source>
</evidence>
<evidence type="ECO:0000256" key="3">
    <source>
        <dbReference type="ARBA" id="ARBA00023002"/>
    </source>
</evidence>
<dbReference type="GO" id="GO:0050138">
    <property type="term" value="F:nicotinate dehydrogenase activity"/>
    <property type="evidence" value="ECO:0007669"/>
    <property type="project" value="UniProtKB-EC"/>
</dbReference>
<evidence type="ECO:0000256" key="5">
    <source>
        <dbReference type="ARBA" id="ARBA00023014"/>
    </source>
</evidence>
<dbReference type="Gene3D" id="1.10.150.120">
    <property type="entry name" value="[2Fe-2S]-binding domain"/>
    <property type="match status" value="1"/>
</dbReference>
<keyword evidence="2" id="KW-0479">Metal-binding</keyword>
<proteinExistence type="predicted"/>
<dbReference type="InterPro" id="IPR012675">
    <property type="entry name" value="Beta-grasp_dom_sf"/>
</dbReference>
<sequence>MVKETKQISLTVNGGVYNLEVTGNTRLLDMLREQLSLTGTKEGCAVGECGACTVIKDGKPICSCLALAVQCEGSDIVTIEGLRKDPLGVVLMDEFLTTGGTQCGFCTPGMIISAWALLKRYPNPTEDEIRDALEGNLCRCTGYQPIVEAIKRATEFCNIPQAQVEHSQ</sequence>
<organism evidence="7 8">
    <name type="scientific">Vibrio thalassae</name>
    <dbReference type="NCBI Taxonomy" id="1243014"/>
    <lineage>
        <taxon>Bacteria</taxon>
        <taxon>Pseudomonadati</taxon>
        <taxon>Pseudomonadota</taxon>
        <taxon>Gammaproteobacteria</taxon>
        <taxon>Vibrionales</taxon>
        <taxon>Vibrionaceae</taxon>
        <taxon>Vibrio</taxon>
    </lineage>
</organism>
<dbReference type="Proteomes" id="UP000219336">
    <property type="component" value="Unassembled WGS sequence"/>
</dbReference>